<organism evidence="2 3">
    <name type="scientific">Candidatus Geothrix skivensis</name>
    <dbReference type="NCBI Taxonomy" id="2954439"/>
    <lineage>
        <taxon>Bacteria</taxon>
        <taxon>Pseudomonadati</taxon>
        <taxon>Acidobacteriota</taxon>
        <taxon>Holophagae</taxon>
        <taxon>Holophagales</taxon>
        <taxon>Holophagaceae</taxon>
        <taxon>Geothrix</taxon>
    </lineage>
</organism>
<dbReference type="InterPro" id="IPR021215">
    <property type="entry name" value="DUF2752"/>
</dbReference>
<dbReference type="Pfam" id="PF10825">
    <property type="entry name" value="DUF2752"/>
    <property type="match status" value="1"/>
</dbReference>
<accession>A0A9D7XMH3</accession>
<feature type="transmembrane region" description="Helical" evidence="1">
    <location>
        <begin position="53"/>
        <end position="72"/>
    </location>
</feature>
<name>A0A9D7XMH3_9BACT</name>
<evidence type="ECO:0000256" key="1">
    <source>
        <dbReference type="SAM" id="Phobius"/>
    </source>
</evidence>
<feature type="transmembrane region" description="Helical" evidence="1">
    <location>
        <begin position="92"/>
        <end position="109"/>
    </location>
</feature>
<gene>
    <name evidence="2" type="ORF">IPP58_14030</name>
</gene>
<comment type="caution">
    <text evidence="2">The sequence shown here is derived from an EMBL/GenBank/DDBJ whole genome shotgun (WGS) entry which is preliminary data.</text>
</comment>
<evidence type="ECO:0000313" key="3">
    <source>
        <dbReference type="Proteomes" id="UP000886657"/>
    </source>
</evidence>
<protein>
    <submittedName>
        <fullName evidence="2">DUF2752 domain-containing protein</fullName>
    </submittedName>
</protein>
<sequence>MTWLGAWAASFLQPIAALLPGCAFKRLTGFACATCGLTRCLMALGARDWSTAFHWHPAAASFAVLLPIAALWDLRRAWRGDPYPRLPDSRLARLSVWLGLIAVWVLQVARGI</sequence>
<dbReference type="Proteomes" id="UP000886657">
    <property type="component" value="Unassembled WGS sequence"/>
</dbReference>
<dbReference type="AlphaFoldDB" id="A0A9D7XMH3"/>
<proteinExistence type="predicted"/>
<keyword evidence="1" id="KW-0812">Transmembrane</keyword>
<keyword evidence="1" id="KW-1133">Transmembrane helix</keyword>
<dbReference type="EMBL" id="JADKIO010000010">
    <property type="protein sequence ID" value="MBK9797584.1"/>
    <property type="molecule type" value="Genomic_DNA"/>
</dbReference>
<evidence type="ECO:0000313" key="2">
    <source>
        <dbReference type="EMBL" id="MBK9797584.1"/>
    </source>
</evidence>
<reference evidence="2" key="1">
    <citation type="submission" date="2020-10" db="EMBL/GenBank/DDBJ databases">
        <title>Connecting structure to function with the recovery of over 1000 high-quality activated sludge metagenome-assembled genomes encoding full-length rRNA genes using long-read sequencing.</title>
        <authorList>
            <person name="Singleton C.M."/>
            <person name="Petriglieri F."/>
            <person name="Kristensen J.M."/>
            <person name="Kirkegaard R.H."/>
            <person name="Michaelsen T.Y."/>
            <person name="Andersen M.H."/>
            <person name="Karst S.M."/>
            <person name="Dueholm M.S."/>
            <person name="Nielsen P.H."/>
            <person name="Albertsen M."/>
        </authorList>
    </citation>
    <scope>NUCLEOTIDE SEQUENCE</scope>
    <source>
        <strain evidence="2">Skiv_18-Q3-R9-52_MAXAC.067</strain>
    </source>
</reference>
<keyword evidence="1" id="KW-0472">Membrane</keyword>